<proteinExistence type="predicted"/>
<dbReference type="InterPro" id="IPR029058">
    <property type="entry name" value="AB_hydrolase_fold"/>
</dbReference>
<accession>A0ABT7KDY8</accession>
<dbReference type="Proteomes" id="UP001172630">
    <property type="component" value="Unassembled WGS sequence"/>
</dbReference>
<dbReference type="PRINTS" id="PR00412">
    <property type="entry name" value="EPOXHYDRLASE"/>
</dbReference>
<dbReference type="EMBL" id="JARFYN010000016">
    <property type="protein sequence ID" value="MDL2406839.1"/>
    <property type="molecule type" value="Genomic_DNA"/>
</dbReference>
<evidence type="ECO:0000313" key="3">
    <source>
        <dbReference type="EMBL" id="MDL2406839.1"/>
    </source>
</evidence>
<organism evidence="3 4">
    <name type="scientific">Rhizobium calliandrae</name>
    <dbReference type="NCBI Taxonomy" id="1312182"/>
    <lineage>
        <taxon>Bacteria</taxon>
        <taxon>Pseudomonadati</taxon>
        <taxon>Pseudomonadota</taxon>
        <taxon>Alphaproteobacteria</taxon>
        <taxon>Hyphomicrobiales</taxon>
        <taxon>Rhizobiaceae</taxon>
        <taxon>Rhizobium/Agrobacterium group</taxon>
        <taxon>Rhizobium</taxon>
    </lineage>
</organism>
<dbReference type="RefSeq" id="WP_285879990.1">
    <property type="nucleotide sequence ID" value="NZ_JARFYN010000016.1"/>
</dbReference>
<sequence>MAHSRFAKLSKVKLHFVEEGVGGAEVVILLHGWPHTSHTWRHVIPQLSRAYRVIAPDMRGLGDSSRPAHGYDNGTVANDIIELIDLLGIDTFYLVGHDWGGPVAFAATLLARERVKKLALVDAVLAGDGRVAGSGQGGARWHHLFHRTPHLPEALTAGQESIYLSWFYDEYSERAGAVGPEDIAEYVRCYSQPGAMRCGFEYYRTIEESAAFVTGHIERGGKPTLPVLSVAGGAGRGRATEAQDSIGKLVNKLDAHIISDCGHLVPEEAPDELSALLLSFFKD</sequence>
<dbReference type="InterPro" id="IPR000639">
    <property type="entry name" value="Epox_hydrolase-like"/>
</dbReference>
<evidence type="ECO:0000256" key="1">
    <source>
        <dbReference type="ARBA" id="ARBA00022801"/>
    </source>
</evidence>
<feature type="domain" description="AB hydrolase-1" evidence="2">
    <location>
        <begin position="26"/>
        <end position="160"/>
    </location>
</feature>
<protein>
    <submittedName>
        <fullName evidence="3">Alpha/beta hydrolase</fullName>
    </submittedName>
</protein>
<evidence type="ECO:0000259" key="2">
    <source>
        <dbReference type="Pfam" id="PF00561"/>
    </source>
</evidence>
<name>A0ABT7KDY8_9HYPH</name>
<dbReference type="InterPro" id="IPR000073">
    <property type="entry name" value="AB_hydrolase_1"/>
</dbReference>
<dbReference type="SUPFAM" id="SSF53474">
    <property type="entry name" value="alpha/beta-Hydrolases"/>
    <property type="match status" value="1"/>
</dbReference>
<dbReference type="Gene3D" id="3.40.50.1820">
    <property type="entry name" value="alpha/beta hydrolase"/>
    <property type="match status" value="1"/>
</dbReference>
<comment type="caution">
    <text evidence="3">The sequence shown here is derived from an EMBL/GenBank/DDBJ whole genome shotgun (WGS) entry which is preliminary data.</text>
</comment>
<dbReference type="Pfam" id="PF00561">
    <property type="entry name" value="Abhydrolase_1"/>
    <property type="match status" value="1"/>
</dbReference>
<keyword evidence="1 3" id="KW-0378">Hydrolase</keyword>
<gene>
    <name evidence="3" type="ORF">PY650_14450</name>
</gene>
<evidence type="ECO:0000313" key="4">
    <source>
        <dbReference type="Proteomes" id="UP001172630"/>
    </source>
</evidence>
<dbReference type="GO" id="GO:0016787">
    <property type="term" value="F:hydrolase activity"/>
    <property type="evidence" value="ECO:0007669"/>
    <property type="project" value="UniProtKB-KW"/>
</dbReference>
<dbReference type="PANTHER" id="PTHR43329">
    <property type="entry name" value="EPOXIDE HYDROLASE"/>
    <property type="match status" value="1"/>
</dbReference>
<reference evidence="3" key="1">
    <citation type="submission" date="2023-06" db="EMBL/GenBank/DDBJ databases">
        <title>Phylogenetic Diversity of Rhizobium strains.</title>
        <authorList>
            <person name="Moura F.T."/>
            <person name="Helene L.C.F."/>
            <person name="Hungria M."/>
        </authorList>
    </citation>
    <scope>NUCLEOTIDE SEQUENCE</scope>
    <source>
        <strain evidence="3">CCGE524</strain>
    </source>
</reference>
<keyword evidence="4" id="KW-1185">Reference proteome</keyword>
<dbReference type="PRINTS" id="PR00111">
    <property type="entry name" value="ABHYDROLASE"/>
</dbReference>